<accession>A0A916LFY6</accession>
<evidence type="ECO:0000313" key="1">
    <source>
        <dbReference type="EMBL" id="CPA52880.1"/>
    </source>
</evidence>
<dbReference type="AlphaFoldDB" id="A0A916LFY6"/>
<proteinExistence type="predicted"/>
<name>A0A916LFY6_MYCTX</name>
<protein>
    <submittedName>
        <fullName evidence="1">Uncharacterized protein</fullName>
    </submittedName>
</protein>
<dbReference type="EMBL" id="CSBK01003051">
    <property type="protein sequence ID" value="CPA52880.1"/>
    <property type="molecule type" value="Genomic_DNA"/>
</dbReference>
<comment type="caution">
    <text evidence="1">The sequence shown here is derived from an EMBL/GenBank/DDBJ whole genome shotgun (WGS) entry which is preliminary data.</text>
</comment>
<evidence type="ECO:0000313" key="2">
    <source>
        <dbReference type="Proteomes" id="UP000039021"/>
    </source>
</evidence>
<reference evidence="2" key="1">
    <citation type="submission" date="2015-03" db="EMBL/GenBank/DDBJ databases">
        <authorList>
            <consortium name="Pathogen Informatics"/>
        </authorList>
    </citation>
    <scope>NUCLEOTIDE SEQUENCE [LARGE SCALE GENOMIC DNA]</scope>
    <source>
        <strain evidence="2">N09902308</strain>
    </source>
</reference>
<sequence length="41" mass="3978">MNASAVEAPRSVSVAVVEGVTAAVPIVPADLGPLAPPSSHI</sequence>
<dbReference type="Proteomes" id="UP000039021">
    <property type="component" value="Unassembled WGS sequence"/>
</dbReference>
<gene>
    <name evidence="1" type="ORF">ERS007739_04664</name>
</gene>
<organism evidence="1 2">
    <name type="scientific">Mycobacterium tuberculosis</name>
    <dbReference type="NCBI Taxonomy" id="1773"/>
    <lineage>
        <taxon>Bacteria</taxon>
        <taxon>Bacillati</taxon>
        <taxon>Actinomycetota</taxon>
        <taxon>Actinomycetes</taxon>
        <taxon>Mycobacteriales</taxon>
        <taxon>Mycobacteriaceae</taxon>
        <taxon>Mycobacterium</taxon>
        <taxon>Mycobacterium tuberculosis complex</taxon>
    </lineage>
</organism>